<dbReference type="Gene3D" id="2.60.120.260">
    <property type="entry name" value="Galactose-binding domain-like"/>
    <property type="match status" value="1"/>
</dbReference>
<dbReference type="KEGG" id="luo:HHL09_11530"/>
<dbReference type="InterPro" id="IPR008979">
    <property type="entry name" value="Galactose-bd-like_sf"/>
</dbReference>
<keyword evidence="6" id="KW-1185">Reference proteome</keyword>
<feature type="domain" description="DUF4964" evidence="2">
    <location>
        <begin position="33"/>
        <end position="92"/>
    </location>
</feature>
<dbReference type="Pfam" id="PF16335">
    <property type="entry name" value="GtaA_6_Hairpin"/>
    <property type="match status" value="1"/>
</dbReference>
<evidence type="ECO:0000259" key="4">
    <source>
        <dbReference type="Pfam" id="PF17168"/>
    </source>
</evidence>
<dbReference type="SUPFAM" id="SSF49785">
    <property type="entry name" value="Galactose-binding domain-like"/>
    <property type="match status" value="1"/>
</dbReference>
<dbReference type="InterPro" id="IPR033433">
    <property type="entry name" value="GtaA_N"/>
</dbReference>
<dbReference type="Pfam" id="PF16334">
    <property type="entry name" value="DUF4964"/>
    <property type="match status" value="1"/>
</dbReference>
<evidence type="ECO:0000313" key="5">
    <source>
        <dbReference type="EMBL" id="QJE96387.1"/>
    </source>
</evidence>
<protein>
    <submittedName>
        <fullName evidence="5">DUF4965 domain-containing protein</fullName>
    </submittedName>
</protein>
<dbReference type="InterPro" id="IPR052743">
    <property type="entry name" value="Glutaminase_GtaA"/>
</dbReference>
<dbReference type="InterPro" id="IPR008928">
    <property type="entry name" value="6-hairpin_glycosidase_sf"/>
</dbReference>
<dbReference type="GO" id="GO:0005975">
    <property type="term" value="P:carbohydrate metabolic process"/>
    <property type="evidence" value="ECO:0007669"/>
    <property type="project" value="InterPro"/>
</dbReference>
<dbReference type="SUPFAM" id="SSF48208">
    <property type="entry name" value="Six-hairpin glycosidases"/>
    <property type="match status" value="1"/>
</dbReference>
<dbReference type="InterPro" id="IPR032515">
    <property type="entry name" value="DUF4964"/>
</dbReference>
<organism evidence="5 6">
    <name type="scientific">Luteolibacter luteus</name>
    <dbReference type="NCBI Taxonomy" id="2728835"/>
    <lineage>
        <taxon>Bacteria</taxon>
        <taxon>Pseudomonadati</taxon>
        <taxon>Verrucomicrobiota</taxon>
        <taxon>Verrucomicrobiia</taxon>
        <taxon>Verrucomicrobiales</taxon>
        <taxon>Verrucomicrobiaceae</taxon>
        <taxon>Luteolibacter</taxon>
    </lineage>
</organism>
<evidence type="ECO:0000259" key="3">
    <source>
        <dbReference type="Pfam" id="PF16335"/>
    </source>
</evidence>
<dbReference type="Pfam" id="PF17168">
    <property type="entry name" value="DUF5127"/>
    <property type="match status" value="1"/>
</dbReference>
<dbReference type="PANTHER" id="PTHR31987">
    <property type="entry name" value="GLUTAMINASE A-RELATED"/>
    <property type="match status" value="1"/>
</dbReference>
<gene>
    <name evidence="5" type="ORF">HHL09_11530</name>
</gene>
<evidence type="ECO:0000313" key="6">
    <source>
        <dbReference type="Proteomes" id="UP000501812"/>
    </source>
</evidence>
<feature type="chain" id="PRO_5033026911" evidence="1">
    <location>
        <begin position="27"/>
        <end position="873"/>
    </location>
</feature>
<accession>A0A858RHN5</accession>
<feature type="domain" description="Glutaminase A N-terminal" evidence="4">
    <location>
        <begin position="110"/>
        <end position="337"/>
    </location>
</feature>
<dbReference type="InterPro" id="IPR032514">
    <property type="entry name" value="GtaA_central"/>
</dbReference>
<evidence type="ECO:0000256" key="1">
    <source>
        <dbReference type="SAM" id="SignalP"/>
    </source>
</evidence>
<reference evidence="5 6" key="1">
    <citation type="submission" date="2020-04" db="EMBL/GenBank/DDBJ databases">
        <title>Luteolibacter sp. G-1-1-1 isolated from soil.</title>
        <authorList>
            <person name="Dahal R.H."/>
        </authorList>
    </citation>
    <scope>NUCLEOTIDE SEQUENCE [LARGE SCALE GENOMIC DNA]</scope>
    <source>
        <strain evidence="5 6">G-1-1-1</strain>
    </source>
</reference>
<proteinExistence type="predicted"/>
<evidence type="ECO:0000259" key="2">
    <source>
        <dbReference type="Pfam" id="PF16334"/>
    </source>
</evidence>
<feature type="domain" description="Glutaminase A central" evidence="3">
    <location>
        <begin position="343"/>
        <end position="685"/>
    </location>
</feature>
<dbReference type="EMBL" id="CP051774">
    <property type="protein sequence ID" value="QJE96387.1"/>
    <property type="molecule type" value="Genomic_DNA"/>
</dbReference>
<keyword evidence="1" id="KW-0732">Signal</keyword>
<dbReference type="PANTHER" id="PTHR31987:SF1">
    <property type="entry name" value="GLUTAMINASE A"/>
    <property type="match status" value="1"/>
</dbReference>
<feature type="signal peptide" evidence="1">
    <location>
        <begin position="1"/>
        <end position="26"/>
    </location>
</feature>
<name>A0A858RHN5_9BACT</name>
<sequence length="873" mass="95797">MKRNPASTPKTALLAAGALGLSLAHGQVRPSPAGENELIPPSTPLVACDPYFSIWSPGDTLNGVETAHWTGRQQQMTSLVKVDGKAFRVMGASPASAPALEQKSLTVLPTRTIYTFEGAGVALSLSFTTPALPDDISLLSRPVTYLTYDFRATDGKQHEVSVFFGASGELTVNSTDQDVTWKDASFGDLSVVSLGSKDQPVLQKKGDDQRIDWGYLYLAAPADATASYGFAAPAELATAFAMKGISGGKGASGQADHANSAGAGLELKPFQVGAESVSKWAMIAYDDIYSIQFNHKNLRPYWRKDGWEAKDLLTASAKEYASLQERCAKFDEELMADLRKLGGEKYAKISALAYRHCFAAGKFVADDNGQPLQFSKENHSNGCIATSDVFYPMAPQFLLFGPSVGKSFLAPFMEYAKSDRWKFPFAPHDLGTYPIANGQVYGGGEKTEKDQMPVEESGNILLLMGAIAKMEGNADYAGLYWEKLEQWAEYLKKEGYDPANQLCTDDFAGHMAHNVNLSAKAICGLGAFGQLCEMRGDKAKAEEYSKLAKEFAQRWVQEAKDGDHYRLAFDRPGTWSQKYNLVWDKILGLGLFPDEVLRTEMDYYKKMQKTYGVPLDNRRDYTKLDWIVWTASLTQNREDFEALVAPIFKYVNEGPVRLPMGDWYDTVTARKEGFTARPVVGGVYLPALYHKDLWSKYAGRDKTKAKGWAPMPDYVAPVLTTIVPHGGEKEGITWQYTTDRPQGEWFAANFDASGWKKGAAGFGGGGAPNTAVRTRWTNSDIWLRREIEMPASIPDNIALNVYFDEDIDVYINGVQAASAGGFVTDYSLVPLTAQGKAALKPGKNVIAVHCHQTSGGQYIDLGIVEVRPGEKKK</sequence>
<dbReference type="AlphaFoldDB" id="A0A858RHN5"/>
<dbReference type="RefSeq" id="WP_169454788.1">
    <property type="nucleotide sequence ID" value="NZ_CP051774.1"/>
</dbReference>
<dbReference type="Proteomes" id="UP000501812">
    <property type="component" value="Chromosome"/>
</dbReference>